<dbReference type="FunFam" id="1.10.340.70:FF:000001">
    <property type="entry name" value="Retrovirus-related Pol polyprotein from transposon gypsy-like Protein"/>
    <property type="match status" value="1"/>
</dbReference>
<evidence type="ECO:0000259" key="3">
    <source>
        <dbReference type="PROSITE" id="PS50994"/>
    </source>
</evidence>
<accession>A0A5S6QJT0</accession>
<organism evidence="4 5">
    <name type="scientific">Trichuris muris</name>
    <name type="common">Mouse whipworm</name>
    <dbReference type="NCBI Taxonomy" id="70415"/>
    <lineage>
        <taxon>Eukaryota</taxon>
        <taxon>Metazoa</taxon>
        <taxon>Ecdysozoa</taxon>
        <taxon>Nematoda</taxon>
        <taxon>Enoplea</taxon>
        <taxon>Dorylaimia</taxon>
        <taxon>Trichinellida</taxon>
        <taxon>Trichuridae</taxon>
        <taxon>Trichuris</taxon>
    </lineage>
</organism>
<sequence>MGGYCSPSISGYVVGCSKNSSTRRGNGSSLQLLIAPRTSRMPLWRSQDNIQLLRNEINELKTMMRDLAVQPGPSTTSGPEGCQKSGSKMSDLVECFNCGRPSHMKKDTRGGWTVLLFDKYIASGSKTKRPPASELWDATIRAPDEPSYVLTSSRGSKENGNSECNVRLLSAGGIPLDIVGVARLPLRLGNQFIANDVIVVRKLQLAGVLGMDFLKLHGFVVDLVHGIMYCPIRKLKVPVRSAGRTLIDGAWSAVAQKAVSLKRSMKLHELADATGVQLNAFQRRKLLDVLLSYENAFAASEYDIGRTNILKHDIVTADAHPVRHPLRRLAPAERKEVSLLVQRMLELGIIEPSSSPWAAAIVPVRQKDGSIRLCVDYRKLNDFNVMPFGLTGSPATFQRLMEYLLAGLKWNTCLVYLDDIIIFSRTLDEYIDHLAQVFSRLQKAGLKANVSKCKLFCEENPDGQWARWQQKLQQYDFVIEHRTGSKHVNADTLSRIPSKQCGRHNAEEASQLVSAVVLDDLEEVRRAQWEDSAIAPILKDKEAGVTKEWTNRGRQSNANRLLMLNWHRLAIQNGVLVRKWFCDDQSGYRWQVVVLKRMIKPVLDQAHQQLTAGHLGIEKTIERIRERFYWSGYRSGTNKYVVPEAIRTVQGSQFEAAIFQSMCTEQGILKTSTTPYHPSCNGQVERMNRTLGTMLSKAVNENHRKWDEVLPEVMMAYRASVQSSTRMAPYTMVFGEQCRLPEDIYRPVEGKVLSLEEHAIQLKKVLDIMHIVARRRLKIVRKLQKQQYDKSSRGRSFRKGSLVFLR</sequence>
<dbReference type="Gene3D" id="2.40.70.10">
    <property type="entry name" value="Acid Proteases"/>
    <property type="match status" value="1"/>
</dbReference>
<dbReference type="GO" id="GO:0042575">
    <property type="term" value="C:DNA polymerase complex"/>
    <property type="evidence" value="ECO:0007669"/>
    <property type="project" value="UniProtKB-ARBA"/>
</dbReference>
<protein>
    <recommendedName>
        <fullName evidence="1">RNA-directed DNA polymerase</fullName>
        <ecNumber evidence="1">2.7.7.49</ecNumber>
    </recommendedName>
</protein>
<dbReference type="FunFam" id="3.30.70.270:FF:000003">
    <property type="entry name" value="Transposon Ty3-G Gag-Pol polyprotein"/>
    <property type="match status" value="1"/>
</dbReference>
<dbReference type="InterPro" id="IPR041588">
    <property type="entry name" value="Integrase_H2C2"/>
</dbReference>
<dbReference type="Proteomes" id="UP000046395">
    <property type="component" value="Unassembled WGS sequence"/>
</dbReference>
<dbReference type="Gene3D" id="3.30.420.10">
    <property type="entry name" value="Ribonuclease H-like superfamily/Ribonuclease H"/>
    <property type="match status" value="1"/>
</dbReference>
<dbReference type="Gene3D" id="3.30.70.270">
    <property type="match status" value="1"/>
</dbReference>
<feature type="domain" description="Integrase catalytic" evidence="3">
    <location>
        <begin position="568"/>
        <end position="737"/>
    </location>
</feature>
<evidence type="ECO:0000256" key="1">
    <source>
        <dbReference type="ARBA" id="ARBA00012493"/>
    </source>
</evidence>
<dbReference type="PANTHER" id="PTHR37984">
    <property type="entry name" value="PROTEIN CBG26694"/>
    <property type="match status" value="1"/>
</dbReference>
<dbReference type="PROSITE" id="PS50994">
    <property type="entry name" value="INTEGRASE"/>
    <property type="match status" value="1"/>
</dbReference>
<dbReference type="CDD" id="cd01647">
    <property type="entry name" value="RT_LTR"/>
    <property type="match status" value="1"/>
</dbReference>
<dbReference type="AlphaFoldDB" id="A0A5S6QJT0"/>
<keyword evidence="4" id="KW-1185">Reference proteome</keyword>
<feature type="coiled-coil region" evidence="2">
    <location>
        <begin position="43"/>
        <end position="70"/>
    </location>
</feature>
<dbReference type="Pfam" id="PF17921">
    <property type="entry name" value="Integrase_H2C2"/>
    <property type="match status" value="1"/>
</dbReference>
<dbReference type="InterPro" id="IPR036397">
    <property type="entry name" value="RNaseH_sf"/>
</dbReference>
<evidence type="ECO:0000313" key="4">
    <source>
        <dbReference type="Proteomes" id="UP000046395"/>
    </source>
</evidence>
<dbReference type="Pfam" id="PF00078">
    <property type="entry name" value="RVT_1"/>
    <property type="match status" value="1"/>
</dbReference>
<keyword evidence="2" id="KW-0175">Coiled coil</keyword>
<proteinExistence type="predicted"/>
<dbReference type="GO" id="GO:0015074">
    <property type="term" value="P:DNA integration"/>
    <property type="evidence" value="ECO:0007669"/>
    <property type="project" value="InterPro"/>
</dbReference>
<name>A0A5S6QJT0_TRIMR</name>
<dbReference type="Gene3D" id="3.10.10.10">
    <property type="entry name" value="HIV Type 1 Reverse Transcriptase, subunit A, domain 1"/>
    <property type="match status" value="1"/>
</dbReference>
<dbReference type="InterPro" id="IPR050951">
    <property type="entry name" value="Retrovirus_Pol_polyprotein"/>
</dbReference>
<dbReference type="InterPro" id="IPR001584">
    <property type="entry name" value="Integrase_cat-core"/>
</dbReference>
<evidence type="ECO:0000313" key="5">
    <source>
        <dbReference type="WBParaSite" id="TMUE_2000007424.1"/>
    </source>
</evidence>
<dbReference type="EC" id="2.7.7.49" evidence="1"/>
<dbReference type="InterPro" id="IPR021109">
    <property type="entry name" value="Peptidase_aspartic_dom_sf"/>
</dbReference>
<dbReference type="InterPro" id="IPR000477">
    <property type="entry name" value="RT_dom"/>
</dbReference>
<dbReference type="WBParaSite" id="TMUE_2000007424.1">
    <property type="protein sequence ID" value="TMUE_2000007424.1"/>
    <property type="gene ID" value="WBGene00299883"/>
</dbReference>
<dbReference type="PANTHER" id="PTHR37984:SF15">
    <property type="entry name" value="INTEGRASE CATALYTIC DOMAIN-CONTAINING PROTEIN"/>
    <property type="match status" value="1"/>
</dbReference>
<dbReference type="SUPFAM" id="SSF56672">
    <property type="entry name" value="DNA/RNA polymerases"/>
    <property type="match status" value="1"/>
</dbReference>
<dbReference type="GO" id="GO:0003964">
    <property type="term" value="F:RNA-directed DNA polymerase activity"/>
    <property type="evidence" value="ECO:0007669"/>
    <property type="project" value="UniProtKB-EC"/>
</dbReference>
<evidence type="ECO:0000256" key="2">
    <source>
        <dbReference type="SAM" id="Coils"/>
    </source>
</evidence>
<reference evidence="5" key="1">
    <citation type="submission" date="2019-12" db="UniProtKB">
        <authorList>
            <consortium name="WormBaseParasite"/>
        </authorList>
    </citation>
    <scope>IDENTIFICATION</scope>
</reference>
<dbReference type="GO" id="GO:0003676">
    <property type="term" value="F:nucleic acid binding"/>
    <property type="evidence" value="ECO:0007669"/>
    <property type="project" value="InterPro"/>
</dbReference>
<dbReference type="SUPFAM" id="SSF53098">
    <property type="entry name" value="Ribonuclease H-like"/>
    <property type="match status" value="1"/>
</dbReference>
<dbReference type="InterPro" id="IPR043128">
    <property type="entry name" value="Rev_trsase/Diguanyl_cyclase"/>
</dbReference>
<dbReference type="InterPro" id="IPR012337">
    <property type="entry name" value="RNaseH-like_sf"/>
</dbReference>
<dbReference type="STRING" id="70415.A0A5S6QJT0"/>
<dbReference type="InterPro" id="IPR043502">
    <property type="entry name" value="DNA/RNA_pol_sf"/>
</dbReference>